<dbReference type="AlphaFoldDB" id="A0A433VS21"/>
<proteinExistence type="predicted"/>
<comment type="caution">
    <text evidence="1">The sequence shown here is derived from an EMBL/GenBank/DDBJ whole genome shotgun (WGS) entry which is preliminary data.</text>
</comment>
<organism evidence="1 2">
    <name type="scientific">Dulcicalothrix desertica PCC 7102</name>
    <dbReference type="NCBI Taxonomy" id="232991"/>
    <lineage>
        <taxon>Bacteria</taxon>
        <taxon>Bacillati</taxon>
        <taxon>Cyanobacteriota</taxon>
        <taxon>Cyanophyceae</taxon>
        <taxon>Nostocales</taxon>
        <taxon>Calotrichaceae</taxon>
        <taxon>Dulcicalothrix</taxon>
    </lineage>
</organism>
<dbReference type="RefSeq" id="WP_127079339.1">
    <property type="nucleotide sequence ID" value="NZ_RSCL01000002.1"/>
</dbReference>
<reference evidence="1" key="2">
    <citation type="journal article" date="2019" name="Genome Biol. Evol.">
        <title>Day and night: Metabolic profiles and evolutionary relationships of six axenic non-marine cyanobacteria.</title>
        <authorList>
            <person name="Will S.E."/>
            <person name="Henke P."/>
            <person name="Boedeker C."/>
            <person name="Huang S."/>
            <person name="Brinkmann H."/>
            <person name="Rohde M."/>
            <person name="Jarek M."/>
            <person name="Friedl T."/>
            <person name="Seufert S."/>
            <person name="Schumacher M."/>
            <person name="Overmann J."/>
            <person name="Neumann-Schaal M."/>
            <person name="Petersen J."/>
        </authorList>
    </citation>
    <scope>NUCLEOTIDE SEQUENCE [LARGE SCALE GENOMIC DNA]</scope>
    <source>
        <strain evidence="1">PCC 7102</strain>
    </source>
</reference>
<accession>A0A433VS21</accession>
<keyword evidence="2" id="KW-1185">Reference proteome</keyword>
<dbReference type="Proteomes" id="UP000271624">
    <property type="component" value="Unassembled WGS sequence"/>
</dbReference>
<reference evidence="1" key="1">
    <citation type="submission" date="2018-12" db="EMBL/GenBank/DDBJ databases">
        <authorList>
            <person name="Will S."/>
            <person name="Neumann-Schaal M."/>
            <person name="Henke P."/>
        </authorList>
    </citation>
    <scope>NUCLEOTIDE SEQUENCE</scope>
    <source>
        <strain evidence="1">PCC 7102</strain>
    </source>
</reference>
<evidence type="ECO:0000313" key="2">
    <source>
        <dbReference type="Proteomes" id="UP000271624"/>
    </source>
</evidence>
<evidence type="ECO:0000313" key="1">
    <source>
        <dbReference type="EMBL" id="RUT08871.1"/>
    </source>
</evidence>
<gene>
    <name evidence="1" type="ORF">DSM106972_009240</name>
</gene>
<dbReference type="EMBL" id="RSCL01000002">
    <property type="protein sequence ID" value="RUT08871.1"/>
    <property type="molecule type" value="Genomic_DNA"/>
</dbReference>
<name>A0A433VS21_9CYAN</name>
<protein>
    <submittedName>
        <fullName evidence="1">Uncharacterized protein</fullName>
    </submittedName>
</protein>
<sequence length="120" mass="13479">MYNSNFRLYYSTFGWTCVISRPSLSKLYLNEDGTPAAVGYFASQYGRDLVYTELHGINQNDYQNNLPDLVVYQLADGTLLAAAKAVFSAENTDITAHKGSCYIHQVEYLTVLDKLPIKLP</sequence>